<feature type="transmembrane region" description="Helical" evidence="7">
    <location>
        <begin position="124"/>
        <end position="148"/>
    </location>
</feature>
<dbReference type="PANTHER" id="PTHR11662">
    <property type="entry name" value="SOLUTE CARRIER FAMILY 17"/>
    <property type="match status" value="1"/>
</dbReference>
<dbReference type="Proteomes" id="UP001431783">
    <property type="component" value="Unassembled WGS sequence"/>
</dbReference>
<feature type="transmembrane region" description="Helical" evidence="7">
    <location>
        <begin position="382"/>
        <end position="408"/>
    </location>
</feature>
<name>A0AAW1V574_9CUCU</name>
<evidence type="ECO:0000256" key="4">
    <source>
        <dbReference type="ARBA" id="ARBA00022847"/>
    </source>
</evidence>
<dbReference type="InterPro" id="IPR036259">
    <property type="entry name" value="MFS_trans_sf"/>
</dbReference>
<feature type="transmembrane region" description="Helical" evidence="7">
    <location>
        <begin position="245"/>
        <end position="265"/>
    </location>
</feature>
<dbReference type="Pfam" id="PF07690">
    <property type="entry name" value="MFS_1"/>
    <property type="match status" value="1"/>
</dbReference>
<evidence type="ECO:0000256" key="2">
    <source>
        <dbReference type="ARBA" id="ARBA00022448"/>
    </source>
</evidence>
<dbReference type="PROSITE" id="PS50850">
    <property type="entry name" value="MFS"/>
    <property type="match status" value="1"/>
</dbReference>
<evidence type="ECO:0000313" key="10">
    <source>
        <dbReference type="Proteomes" id="UP001431783"/>
    </source>
</evidence>
<keyword evidence="6 7" id="KW-0472">Membrane</keyword>
<feature type="transmembrane region" description="Helical" evidence="7">
    <location>
        <begin position="20"/>
        <end position="38"/>
    </location>
</feature>
<sequence>MDINRNIKWNMKPSVHGIGARHVQVGLIFCLIIVMYSINMAPPISIVAMTTPGTSPNPNIPSFPYWNDQSLILISFYWGFAPTQLLGGPLARKYGYKWFMIASILIASSISLAIPSIVTKFGSQAFMGCLILQGLCLGTIVPMFSDFISKWAPVDERTTLGTFIFASKTLGTVFATETAGLLSSSWLGWPSQFYLYGSMGLIWCFFMGIFGSSSPDQHKSISQAELEFINRGKNFTKKKVPWTHIWWSWPTWAAWIAQVCVMWTVRLGTTEFPTYINRVLGFNVSTGSTFLASTYLVAYMVTFLYSGISQYMIVNGYLSTGTCRKICNSLASWGGSLLLILIATFPSNDYLGLFLIFLFFICIDASYSGFNINYNDLTPNYAGILLGVGGVAATVVSFAPTTLVQFMVTDQTQASQWAHPFWLAAIITSLGNIIFVWKGEGEVQDWDDLGHEGTLPKGPIYFTLCFL</sequence>
<evidence type="ECO:0000259" key="8">
    <source>
        <dbReference type="PROSITE" id="PS50850"/>
    </source>
</evidence>
<feature type="transmembrane region" description="Helical" evidence="7">
    <location>
        <begin position="326"/>
        <end position="345"/>
    </location>
</feature>
<evidence type="ECO:0000256" key="1">
    <source>
        <dbReference type="ARBA" id="ARBA00004141"/>
    </source>
</evidence>
<evidence type="ECO:0000256" key="6">
    <source>
        <dbReference type="ARBA" id="ARBA00023136"/>
    </source>
</evidence>
<evidence type="ECO:0000256" key="7">
    <source>
        <dbReference type="SAM" id="Phobius"/>
    </source>
</evidence>
<keyword evidence="3 7" id="KW-0812">Transmembrane</keyword>
<organism evidence="9 10">
    <name type="scientific">Henosepilachna vigintioctopunctata</name>
    <dbReference type="NCBI Taxonomy" id="420089"/>
    <lineage>
        <taxon>Eukaryota</taxon>
        <taxon>Metazoa</taxon>
        <taxon>Ecdysozoa</taxon>
        <taxon>Arthropoda</taxon>
        <taxon>Hexapoda</taxon>
        <taxon>Insecta</taxon>
        <taxon>Pterygota</taxon>
        <taxon>Neoptera</taxon>
        <taxon>Endopterygota</taxon>
        <taxon>Coleoptera</taxon>
        <taxon>Polyphaga</taxon>
        <taxon>Cucujiformia</taxon>
        <taxon>Coccinelloidea</taxon>
        <taxon>Coccinellidae</taxon>
        <taxon>Epilachninae</taxon>
        <taxon>Epilachnini</taxon>
        <taxon>Henosepilachna</taxon>
    </lineage>
</organism>
<dbReference type="PANTHER" id="PTHR11662:SF280">
    <property type="entry name" value="FI21844P1-RELATED"/>
    <property type="match status" value="1"/>
</dbReference>
<feature type="transmembrane region" description="Helical" evidence="7">
    <location>
        <begin position="160"/>
        <end position="181"/>
    </location>
</feature>
<evidence type="ECO:0000256" key="5">
    <source>
        <dbReference type="ARBA" id="ARBA00022989"/>
    </source>
</evidence>
<reference evidence="9 10" key="1">
    <citation type="submission" date="2023-03" db="EMBL/GenBank/DDBJ databases">
        <title>Genome insight into feeding habits of ladybird beetles.</title>
        <authorList>
            <person name="Li H.-S."/>
            <person name="Huang Y.-H."/>
            <person name="Pang H."/>
        </authorList>
    </citation>
    <scope>NUCLEOTIDE SEQUENCE [LARGE SCALE GENOMIC DNA]</scope>
    <source>
        <strain evidence="9">SYSU_2023b</strain>
        <tissue evidence="9">Whole body</tissue>
    </source>
</reference>
<dbReference type="FunFam" id="1.20.1250.20:FF:000003">
    <property type="entry name" value="Solute carrier family 17 member 3"/>
    <property type="match status" value="1"/>
</dbReference>
<feature type="transmembrane region" description="Helical" evidence="7">
    <location>
        <begin position="420"/>
        <end position="437"/>
    </location>
</feature>
<dbReference type="AlphaFoldDB" id="A0AAW1V574"/>
<dbReference type="GO" id="GO:0016020">
    <property type="term" value="C:membrane"/>
    <property type="evidence" value="ECO:0007669"/>
    <property type="project" value="UniProtKB-SubCell"/>
</dbReference>
<dbReference type="EMBL" id="JARQZJ010000121">
    <property type="protein sequence ID" value="KAK9887958.1"/>
    <property type="molecule type" value="Genomic_DNA"/>
</dbReference>
<feature type="transmembrane region" description="Helical" evidence="7">
    <location>
        <begin position="98"/>
        <end position="118"/>
    </location>
</feature>
<keyword evidence="2" id="KW-0813">Transport</keyword>
<dbReference type="GO" id="GO:0015293">
    <property type="term" value="F:symporter activity"/>
    <property type="evidence" value="ECO:0007669"/>
    <property type="project" value="UniProtKB-KW"/>
</dbReference>
<dbReference type="GO" id="GO:0006820">
    <property type="term" value="P:monoatomic anion transport"/>
    <property type="evidence" value="ECO:0007669"/>
    <property type="project" value="TreeGrafter"/>
</dbReference>
<gene>
    <name evidence="9" type="ORF">WA026_000252</name>
</gene>
<dbReference type="InterPro" id="IPR011701">
    <property type="entry name" value="MFS"/>
</dbReference>
<feature type="transmembrane region" description="Helical" evidence="7">
    <location>
        <begin position="71"/>
        <end position="91"/>
    </location>
</feature>
<accession>A0AAW1V574</accession>
<keyword evidence="5 7" id="KW-1133">Transmembrane helix</keyword>
<dbReference type="InterPro" id="IPR020846">
    <property type="entry name" value="MFS_dom"/>
</dbReference>
<feature type="transmembrane region" description="Helical" evidence="7">
    <location>
        <begin position="285"/>
        <end position="305"/>
    </location>
</feature>
<keyword evidence="10" id="KW-1185">Reference proteome</keyword>
<feature type="domain" description="Major facilitator superfamily (MFS) profile" evidence="8">
    <location>
        <begin position="23"/>
        <end position="443"/>
    </location>
</feature>
<dbReference type="SUPFAM" id="SSF103473">
    <property type="entry name" value="MFS general substrate transporter"/>
    <property type="match status" value="1"/>
</dbReference>
<proteinExistence type="predicted"/>
<evidence type="ECO:0000313" key="9">
    <source>
        <dbReference type="EMBL" id="KAK9887958.1"/>
    </source>
</evidence>
<comment type="subcellular location">
    <subcellularLocation>
        <location evidence="1">Membrane</location>
        <topology evidence="1">Multi-pass membrane protein</topology>
    </subcellularLocation>
</comment>
<protein>
    <recommendedName>
        <fullName evidence="8">Major facilitator superfamily (MFS) profile domain-containing protein</fullName>
    </recommendedName>
</protein>
<dbReference type="InterPro" id="IPR050382">
    <property type="entry name" value="MFS_Na/Anion_cotransporter"/>
</dbReference>
<comment type="caution">
    <text evidence="9">The sequence shown here is derived from an EMBL/GenBank/DDBJ whole genome shotgun (WGS) entry which is preliminary data.</text>
</comment>
<dbReference type="Gene3D" id="1.20.1250.20">
    <property type="entry name" value="MFS general substrate transporter like domains"/>
    <property type="match status" value="1"/>
</dbReference>
<keyword evidence="4" id="KW-0769">Symport</keyword>
<feature type="transmembrane region" description="Helical" evidence="7">
    <location>
        <begin position="351"/>
        <end position="370"/>
    </location>
</feature>
<evidence type="ECO:0000256" key="3">
    <source>
        <dbReference type="ARBA" id="ARBA00022692"/>
    </source>
</evidence>
<feature type="transmembrane region" description="Helical" evidence="7">
    <location>
        <begin position="193"/>
        <end position="211"/>
    </location>
</feature>